<dbReference type="InterPro" id="IPR036188">
    <property type="entry name" value="FAD/NAD-bd_sf"/>
</dbReference>
<dbReference type="PANTHER" id="PTHR43400:SF7">
    <property type="entry name" value="FAD-DEPENDENT OXIDOREDUCTASE 2 FAD BINDING DOMAIN-CONTAINING PROTEIN"/>
    <property type="match status" value="1"/>
</dbReference>
<keyword evidence="4 5" id="KW-0560">Oxidoreductase</keyword>
<name>A0AA37TK11_9GAMM</name>
<comment type="similarity">
    <text evidence="5">Belongs to the FAD-dependent oxidoreductase 2 family. FRD/SDH subfamily.</text>
</comment>
<comment type="cofactor">
    <cofactor evidence="1">
        <name>FAD</name>
        <dbReference type="ChEBI" id="CHEBI:57692"/>
    </cofactor>
</comment>
<proteinExistence type="inferred from homology"/>
<dbReference type="InterPro" id="IPR003953">
    <property type="entry name" value="FAD-dep_OxRdtase_2_FAD-bd"/>
</dbReference>
<evidence type="ECO:0000256" key="1">
    <source>
        <dbReference type="ARBA" id="ARBA00001974"/>
    </source>
</evidence>
<gene>
    <name evidence="7" type="ORF">GCM10007894_08590</name>
</gene>
<sequence>MVYDPKIVSSRRDMLKKSAALVAGSAALVATGPALASEQCASKQPKFDEIYDLIIVGSGFAGMSCANQAAQDGAKVLVIDKMPVFGGNSTINGGAMAVAGSALQKKAGVEDSVELMVSDMLKAGRGMNDKHMLKLVCDGTAESAKWLEDHGVVWKPFVQHFGGHSVPRTLQTRESSGSGIVRPLIETAKKHGVKMYDKTEMRGFVEDDNGRIIGIKVQSGYFWPKTKTGTPKVFGARKGVVMATGGFGRDIPFRQIQQPKLTDELDSTNQPGANADALKQMMLIGANPVHLDQIQLGPWSSPDEKGFGTASQFNTIAVYPKGIVVDVRTGERFFNELADRKTRSNAILTRRDDQNKPVYPVGFTNAEGAKRAQTLGWGLKYDVIKKADTLDELAKLYGMPADKLEKQVARFNEFVKKGHDDEFNRPLETAIEMKEGPWYAVRMWPKVHYCMGGVRVNTNSQVLRLTDDKPIPGLFAAGEATGGIHGASRLGSCAVAEGVVTGRNAAKNAVTQTAAKLELA</sequence>
<feature type="domain" description="FAD-dependent oxidoreductase 2 FAD-binding" evidence="6">
    <location>
        <begin position="52"/>
        <end position="494"/>
    </location>
</feature>
<evidence type="ECO:0000256" key="2">
    <source>
        <dbReference type="ARBA" id="ARBA00022630"/>
    </source>
</evidence>
<feature type="chain" id="PRO_5041487999" evidence="5">
    <location>
        <begin position="37"/>
        <end position="520"/>
    </location>
</feature>
<accession>A0AA37TK11</accession>
<evidence type="ECO:0000256" key="4">
    <source>
        <dbReference type="ARBA" id="ARBA00023002"/>
    </source>
</evidence>
<dbReference type="EMBL" id="BSPO01000002">
    <property type="protein sequence ID" value="GLS82882.1"/>
    <property type="molecule type" value="Genomic_DNA"/>
</dbReference>
<dbReference type="GO" id="GO:0016627">
    <property type="term" value="F:oxidoreductase activity, acting on the CH-CH group of donors"/>
    <property type="evidence" value="ECO:0007669"/>
    <property type="project" value="UniProtKB-ARBA"/>
</dbReference>
<reference evidence="7 8" key="1">
    <citation type="journal article" date="2014" name="Int. J. Syst. Evol. Microbiol.">
        <title>Complete genome sequence of Corynebacterium casei LMG S-19264T (=DSM 44701T), isolated from a smear-ripened cheese.</title>
        <authorList>
            <consortium name="US DOE Joint Genome Institute (JGI-PGF)"/>
            <person name="Walter F."/>
            <person name="Albersmeier A."/>
            <person name="Kalinowski J."/>
            <person name="Ruckert C."/>
        </authorList>
    </citation>
    <scope>NUCLEOTIDE SEQUENCE [LARGE SCALE GENOMIC DNA]</scope>
    <source>
        <strain evidence="7 8">NBRC 112785</strain>
    </source>
</reference>
<dbReference type="InterPro" id="IPR006311">
    <property type="entry name" value="TAT_signal"/>
</dbReference>
<dbReference type="FunFam" id="3.90.700.10:FF:000007">
    <property type="entry name" value="NADH-dependent fumarate reductase"/>
    <property type="match status" value="1"/>
</dbReference>
<dbReference type="Gene3D" id="3.90.700.10">
    <property type="entry name" value="Succinate dehydrogenase/fumarate reductase flavoprotein, catalytic domain"/>
    <property type="match status" value="1"/>
</dbReference>
<protein>
    <submittedName>
        <fullName evidence="7">Flavocytochrome c</fullName>
    </submittedName>
</protein>
<dbReference type="PANTHER" id="PTHR43400">
    <property type="entry name" value="FUMARATE REDUCTASE"/>
    <property type="match status" value="1"/>
</dbReference>
<dbReference type="GO" id="GO:0010181">
    <property type="term" value="F:FMN binding"/>
    <property type="evidence" value="ECO:0007669"/>
    <property type="project" value="InterPro"/>
</dbReference>
<dbReference type="Proteomes" id="UP001157439">
    <property type="component" value="Unassembled WGS sequence"/>
</dbReference>
<dbReference type="Gene3D" id="3.50.50.60">
    <property type="entry name" value="FAD/NAD(P)-binding domain"/>
    <property type="match status" value="1"/>
</dbReference>
<dbReference type="InterPro" id="IPR050315">
    <property type="entry name" value="FAD-oxidoreductase_2"/>
</dbReference>
<dbReference type="Pfam" id="PF00890">
    <property type="entry name" value="FAD_binding_2"/>
    <property type="match status" value="1"/>
</dbReference>
<dbReference type="PROSITE" id="PS51318">
    <property type="entry name" value="TAT"/>
    <property type="match status" value="1"/>
</dbReference>
<comment type="caution">
    <text evidence="7">The sequence shown here is derived from an EMBL/GenBank/DDBJ whole genome shotgun (WGS) entry which is preliminary data.</text>
</comment>
<dbReference type="RefSeq" id="WP_095497534.1">
    <property type="nucleotide sequence ID" value="NZ_BSPO01000002.1"/>
</dbReference>
<keyword evidence="8" id="KW-1185">Reference proteome</keyword>
<feature type="signal peptide" evidence="5">
    <location>
        <begin position="1"/>
        <end position="36"/>
    </location>
</feature>
<dbReference type="AlphaFoldDB" id="A0AA37TK11"/>
<evidence type="ECO:0000259" key="6">
    <source>
        <dbReference type="Pfam" id="PF00890"/>
    </source>
</evidence>
<evidence type="ECO:0000313" key="7">
    <source>
        <dbReference type="EMBL" id="GLS82882.1"/>
    </source>
</evidence>
<keyword evidence="5" id="KW-0732">Signal</keyword>
<dbReference type="InterPro" id="IPR010960">
    <property type="entry name" value="Flavocytochrome_c"/>
</dbReference>
<dbReference type="SUPFAM" id="SSF56425">
    <property type="entry name" value="Succinate dehydrogenase/fumarate reductase flavoprotein, catalytic domain"/>
    <property type="match status" value="1"/>
</dbReference>
<evidence type="ECO:0000313" key="8">
    <source>
        <dbReference type="Proteomes" id="UP001157439"/>
    </source>
</evidence>
<keyword evidence="3 5" id="KW-0274">FAD</keyword>
<evidence type="ECO:0000256" key="3">
    <source>
        <dbReference type="ARBA" id="ARBA00022827"/>
    </source>
</evidence>
<dbReference type="NCBIfam" id="TIGR01813">
    <property type="entry name" value="flavo_cyto_c"/>
    <property type="match status" value="1"/>
</dbReference>
<dbReference type="SUPFAM" id="SSF51905">
    <property type="entry name" value="FAD/NAD(P)-binding domain"/>
    <property type="match status" value="1"/>
</dbReference>
<evidence type="ECO:0000256" key="5">
    <source>
        <dbReference type="RuleBase" id="RU366062"/>
    </source>
</evidence>
<organism evidence="7 8">
    <name type="scientific">Paraferrimonas haliotis</name>
    <dbReference type="NCBI Taxonomy" id="2013866"/>
    <lineage>
        <taxon>Bacteria</taxon>
        <taxon>Pseudomonadati</taxon>
        <taxon>Pseudomonadota</taxon>
        <taxon>Gammaproteobacteria</taxon>
        <taxon>Alteromonadales</taxon>
        <taxon>Ferrimonadaceae</taxon>
        <taxon>Paraferrimonas</taxon>
    </lineage>
</organism>
<dbReference type="InterPro" id="IPR027477">
    <property type="entry name" value="Succ_DH/fumarate_Rdtase_cat_sf"/>
</dbReference>
<keyword evidence="2 5" id="KW-0285">Flavoprotein</keyword>